<name>A0A0A8YL26_ARUDO</name>
<dbReference type="EMBL" id="GBRH01274713">
    <property type="protein sequence ID" value="JAD23182.1"/>
    <property type="molecule type" value="Transcribed_RNA"/>
</dbReference>
<reference evidence="1" key="2">
    <citation type="journal article" date="2015" name="Data Brief">
        <title>Shoot transcriptome of the giant reed, Arundo donax.</title>
        <authorList>
            <person name="Barrero R.A."/>
            <person name="Guerrero F.D."/>
            <person name="Moolhuijzen P."/>
            <person name="Goolsby J.A."/>
            <person name="Tidwell J."/>
            <person name="Bellgard S.E."/>
            <person name="Bellgard M.I."/>
        </authorList>
    </citation>
    <scope>NUCLEOTIDE SEQUENCE</scope>
    <source>
        <tissue evidence="1">Shoot tissue taken approximately 20 cm above the soil surface</tissue>
    </source>
</reference>
<protein>
    <submittedName>
        <fullName evidence="1">Uncharacterized protein</fullName>
    </submittedName>
</protein>
<proteinExistence type="predicted"/>
<sequence length="9" mass="1124">MCVENLRFL</sequence>
<organism evidence="1">
    <name type="scientific">Arundo donax</name>
    <name type="common">Giant reed</name>
    <name type="synonym">Donax arundinaceus</name>
    <dbReference type="NCBI Taxonomy" id="35708"/>
    <lineage>
        <taxon>Eukaryota</taxon>
        <taxon>Viridiplantae</taxon>
        <taxon>Streptophyta</taxon>
        <taxon>Embryophyta</taxon>
        <taxon>Tracheophyta</taxon>
        <taxon>Spermatophyta</taxon>
        <taxon>Magnoliopsida</taxon>
        <taxon>Liliopsida</taxon>
        <taxon>Poales</taxon>
        <taxon>Poaceae</taxon>
        <taxon>PACMAD clade</taxon>
        <taxon>Arundinoideae</taxon>
        <taxon>Arundineae</taxon>
        <taxon>Arundo</taxon>
    </lineage>
</organism>
<reference evidence="1" key="1">
    <citation type="submission" date="2014-09" db="EMBL/GenBank/DDBJ databases">
        <authorList>
            <person name="Magalhaes I.L.F."/>
            <person name="Oliveira U."/>
            <person name="Santos F.R."/>
            <person name="Vidigal T.H.D.A."/>
            <person name="Brescovit A.D."/>
            <person name="Santos A.J."/>
        </authorList>
    </citation>
    <scope>NUCLEOTIDE SEQUENCE</scope>
    <source>
        <tissue evidence="1">Shoot tissue taken approximately 20 cm above the soil surface</tissue>
    </source>
</reference>
<evidence type="ECO:0000313" key="1">
    <source>
        <dbReference type="EMBL" id="JAD23182.1"/>
    </source>
</evidence>
<accession>A0A0A8YL26</accession>